<dbReference type="Proteomes" id="UP001200313">
    <property type="component" value="Unassembled WGS sequence"/>
</dbReference>
<gene>
    <name evidence="1" type="ORF">L0P79_06120</name>
</gene>
<name>A0ABS9M775_9FIRM</name>
<dbReference type="EMBL" id="JAKNJB010000008">
    <property type="protein sequence ID" value="MCG4526654.1"/>
    <property type="molecule type" value="Genomic_DNA"/>
</dbReference>
<reference evidence="1 2" key="1">
    <citation type="submission" date="2022-01" db="EMBL/GenBank/DDBJ databases">
        <title>Collection of gut derived symbiotic bacterial strains cultured from healthy donors.</title>
        <authorList>
            <person name="Lin H."/>
            <person name="Kohout C."/>
            <person name="Waligurski E."/>
            <person name="Pamer E.G."/>
        </authorList>
    </citation>
    <scope>NUCLEOTIDE SEQUENCE [LARGE SCALE GENOMIC DNA]</scope>
    <source>
        <strain evidence="1 2">DFI.3.7</strain>
    </source>
</reference>
<protein>
    <submittedName>
        <fullName evidence="1">Uncharacterized protein</fullName>
    </submittedName>
</protein>
<evidence type="ECO:0000313" key="1">
    <source>
        <dbReference type="EMBL" id="MCG4526654.1"/>
    </source>
</evidence>
<comment type="caution">
    <text evidence="1">The sequence shown here is derived from an EMBL/GenBank/DDBJ whole genome shotgun (WGS) entry which is preliminary data.</text>
</comment>
<accession>A0ABS9M775</accession>
<dbReference type="RefSeq" id="WP_006876491.1">
    <property type="nucleotide sequence ID" value="NZ_JAKNJB010000008.1"/>
</dbReference>
<organism evidence="1 2">
    <name type="scientific">Intestinimonas massiliensis</name>
    <name type="common">ex Afouda et al. 2020</name>
    <dbReference type="NCBI Taxonomy" id="1673721"/>
    <lineage>
        <taxon>Bacteria</taxon>
        <taxon>Bacillati</taxon>
        <taxon>Bacillota</taxon>
        <taxon>Clostridia</taxon>
        <taxon>Eubacteriales</taxon>
        <taxon>Intestinimonas</taxon>
    </lineage>
</organism>
<proteinExistence type="predicted"/>
<sequence length="95" mass="11443">MNEQEALRREMLDRRIELIFEEMERNHPEFSQEEAELSHIRDEIEQDPLLGPAGKKKMQEYICFLSRMEQRHNIHLYCQGAKDCVRMLRELGVIL</sequence>
<evidence type="ECO:0000313" key="2">
    <source>
        <dbReference type="Proteomes" id="UP001200313"/>
    </source>
</evidence>
<keyword evidence="2" id="KW-1185">Reference proteome</keyword>